<dbReference type="InterPro" id="IPR047650">
    <property type="entry name" value="Transpos_IS110"/>
</dbReference>
<name>A0ABU8MXM0_9PSEU</name>
<evidence type="ECO:0000259" key="2">
    <source>
        <dbReference type="Pfam" id="PF02371"/>
    </source>
</evidence>
<dbReference type="PANTHER" id="PTHR33055">
    <property type="entry name" value="TRANSPOSASE FOR INSERTION SEQUENCE ELEMENT IS1111A"/>
    <property type="match status" value="1"/>
</dbReference>
<dbReference type="EMBL" id="JBBEGL010000001">
    <property type="protein sequence ID" value="MEJ2884871.1"/>
    <property type="molecule type" value="Genomic_DNA"/>
</dbReference>
<dbReference type="Pfam" id="PF02371">
    <property type="entry name" value="Transposase_20"/>
    <property type="match status" value="1"/>
</dbReference>
<dbReference type="RefSeq" id="WP_337711372.1">
    <property type="nucleotide sequence ID" value="NZ_JBBEGL010000001.1"/>
</dbReference>
<protein>
    <submittedName>
        <fullName evidence="3">IS110 family transposase</fullName>
    </submittedName>
</protein>
<organism evidence="3 4">
    <name type="scientific">Actinomycetospora aeridis</name>
    <dbReference type="NCBI Taxonomy" id="3129231"/>
    <lineage>
        <taxon>Bacteria</taxon>
        <taxon>Bacillati</taxon>
        <taxon>Actinomycetota</taxon>
        <taxon>Actinomycetes</taxon>
        <taxon>Pseudonocardiales</taxon>
        <taxon>Pseudonocardiaceae</taxon>
        <taxon>Actinomycetospora</taxon>
    </lineage>
</organism>
<keyword evidence="4" id="KW-1185">Reference proteome</keyword>
<evidence type="ECO:0000313" key="3">
    <source>
        <dbReference type="EMBL" id="MEJ2884871.1"/>
    </source>
</evidence>
<dbReference type="Proteomes" id="UP001370100">
    <property type="component" value="Unassembled WGS sequence"/>
</dbReference>
<evidence type="ECO:0000313" key="4">
    <source>
        <dbReference type="Proteomes" id="UP001370100"/>
    </source>
</evidence>
<reference evidence="3 4" key="1">
    <citation type="submission" date="2024-03" db="EMBL/GenBank/DDBJ databases">
        <title>Actinomycetospora sp. OC33-EN06, a novel actinomycete isolated from wild orchid (Aerides multiflora).</title>
        <authorList>
            <person name="Suriyachadkun C."/>
        </authorList>
    </citation>
    <scope>NUCLEOTIDE SEQUENCE [LARGE SCALE GENOMIC DNA]</scope>
    <source>
        <strain evidence="3 4">OC33-EN06</strain>
    </source>
</reference>
<feature type="domain" description="Transposase IS116/IS110/IS902 C-terminal" evidence="2">
    <location>
        <begin position="267"/>
        <end position="344"/>
    </location>
</feature>
<comment type="caution">
    <text evidence="3">The sequence shown here is derived from an EMBL/GenBank/DDBJ whole genome shotgun (WGS) entry which is preliminary data.</text>
</comment>
<dbReference type="InterPro" id="IPR003346">
    <property type="entry name" value="Transposase_20"/>
</dbReference>
<sequence>MDTLIERCAGIDIGKDEVVACVRTPRPGGRGRVKTTRTFTTFTASLEAMLEWFAAEAVTAVVMEATGSYWKPVWYLLEEHPGWELLLVNAHHVKILPGRKSDVLDAEWLAELLEHGLLRGSFVPPKTIRELRDLTRYRKRMIQAHTSECQRIQKTLEDAGIKLDSVASDVLGVSGRAMLAALVAGERDPEVLAELARGVLRRKLPALRQALRGRFSEHHALLIGLALEHTAHLEAAIGRLDERVDALFATATSEGGVSAVPFTRARDRLDTIPGVGKRAAETIIAEIGVDMSRFPTAAHLASWAGVAPGNNITGGKRGSGKTTKGDVWLIDILTQSAWCAARTRETYLSAQFWRLARRIGKKKAAVAVAHSILVICWHLLRDDTDYDDLGGDYFTRRNTNRQRDRLINQLHNLGYRVTLEQVA</sequence>
<evidence type="ECO:0000259" key="1">
    <source>
        <dbReference type="Pfam" id="PF01548"/>
    </source>
</evidence>
<gene>
    <name evidence="3" type="ORF">WCD41_00300</name>
</gene>
<dbReference type="NCBIfam" id="NF033542">
    <property type="entry name" value="transpos_IS110"/>
    <property type="match status" value="1"/>
</dbReference>
<feature type="domain" description="Transposase IS110-like N-terminal" evidence="1">
    <location>
        <begin position="9"/>
        <end position="158"/>
    </location>
</feature>
<accession>A0ABU8MXM0</accession>
<dbReference type="Pfam" id="PF01548">
    <property type="entry name" value="DEDD_Tnp_IS110"/>
    <property type="match status" value="1"/>
</dbReference>
<dbReference type="InterPro" id="IPR002525">
    <property type="entry name" value="Transp_IS110-like_N"/>
</dbReference>
<proteinExistence type="predicted"/>
<dbReference type="PANTHER" id="PTHR33055:SF15">
    <property type="entry name" value="TRANSPOSASE-RELATED"/>
    <property type="match status" value="1"/>
</dbReference>